<dbReference type="EMBL" id="CAMXCT030001711">
    <property type="protein sequence ID" value="CAL4779725.1"/>
    <property type="molecule type" value="Genomic_DNA"/>
</dbReference>
<feature type="non-terminal residue" evidence="2">
    <location>
        <position position="1"/>
    </location>
</feature>
<proteinExistence type="predicted"/>
<dbReference type="Proteomes" id="UP001152797">
    <property type="component" value="Unassembled WGS sequence"/>
</dbReference>
<sequence length="1469" mass="163242">SLVPPVDLDALRKFFETAVATQGADAFKLGDYQEKSVSTAVSSAGLHHNAKYVKEFYKISEGEIPSGQLKQCILKYGYTHNDSEWKDDLWAGKLASQFVCLLSHVRRLKRDSSKLRQCLQGATGAERQSILEIVDLPDACKKAAPGPEDDQACKKAKAAKETSSAKAAEAGGQGSSSSASLKEPEEQACKKDQAYLMGLFGRDWKLIIGCTKRMGKIFPGGHHAVILELEKVAMEAELMLAMCPGVMKRIGMMATPGLAGKGSLIGWRDRDEEEESSSDNSLRRGQRRQEEEAPRSTQGRLFGPSPAEAAREGLQEGQKGKSKGKAKAKEKASSSRPERRPAFVPEHRPGEEDWDPFRQEARGKRGREARKALRARDPEVQARKEKGLKEGFKEDKVQPLHEGSRKWRMIKEREKEVKEEEEQLMLERKQLLEEKAAFLEEKAAWLSKQEMSPSPARGVTLQEEQPDWQEEEEEKEEKEEEEQPKKKDPKDKEKKATKEEEERKEKKVSKEKEAAKKEKKPQKEEKPKEKEKEDDKDMEEGKTAKKRKERKKVVKEEEEEEEEEEGQEEKQQEGLQEGQVGASEPEATQEEATQGATAEEQQEGLQEGHQPDASEEGKPAAEAEIEEAAKMLPESVAKAAQASLKEGSEAGATLTSSRLKLHEKTQAAIQGLKEGHLSEAAFWQEISNKDRAALWKKYEGARNKDPEAKAAWLQMGGPGVLDQKKQLLLHFLKTGQAQEGGLKKSQEVANSKKEKEWFEWVPWKQILDWYGEEEALARVESGLIAVKKVGKKFYEFLLVKIRTELTLEQKKGLKKGQAMVSQKKEKRNDDKEKHLAKEEKVKEEDSRACKKAQAEKTKIAKKKEADKKWHTKLEEATQVGENEKDSKVKKMLALVSKGVADLKKACKKAKDASWGADVLQALIKSRDSLEDLATDGELEGIKNHLLEAASALKVLSKKLLQLWSLGKLSSSGLQEIAFAATADGLQCESIVELSGLGHAGEIRHLMPALAMVAWKKAWSTGVCVVLLGLTLAGPQIRSGVEVRLRVWTYSRANGALPPALQSGGGTPDDYVGSRGPAAERHGAIPFPWNFHEGVILKFLLIEDSEDSDDEFLLHHFGHGPSLDGNVAVSTTCAAARRRFGGRRVWEQAAGLLLCCQFAYTQGWVVSVLGTLGTLRCHAVVDCPPEPTPVWEAESALAELSASPSRSPGEPCQTTPVPSQREGSGPNARFGNAAMEGWALLLVFDCLGWPLGLCMGDICKTWKAAVRLRIAALAESRYVPVRALEPYAALFEFWTKCGLGDALRHRTASTEHDQAPGLRIAVKYLVGHWRPESRRPPAFPANQEANLEAFPEGLYNGSFSAAEVRSGAWRLYRRREPLHERYHASAICKAGQKNCLRAVCLLAPRFLSRARSPTAPWAVSLKERSIRKYRNMSSTPLAARTGGQGVVMYMALANSPTAIWWSTWIRFCTT</sequence>
<dbReference type="EMBL" id="CAMXCT020001711">
    <property type="protein sequence ID" value="CAL1145788.1"/>
    <property type="molecule type" value="Genomic_DNA"/>
</dbReference>
<gene>
    <name evidence="2" type="ORF">C1SCF055_LOCUS19249</name>
</gene>
<feature type="compositionally biased region" description="Basic and acidic residues" evidence="1">
    <location>
        <begin position="327"/>
        <end position="363"/>
    </location>
</feature>
<feature type="region of interest" description="Disordered" evidence="1">
    <location>
        <begin position="164"/>
        <end position="184"/>
    </location>
</feature>
<comment type="caution">
    <text evidence="2">The sequence shown here is derived from an EMBL/GenBank/DDBJ whole genome shotgun (WGS) entry which is preliminary data.</text>
</comment>
<protein>
    <submittedName>
        <fullName evidence="4">Dynein heavy chain-like protein 2</fullName>
    </submittedName>
</protein>
<dbReference type="PANTHER" id="PTHR21713">
    <property type="entry name" value="NASCENT POLYPEPTIDE ASSOCIATED COMPLEX ALPHA SUBUNIT-RELATED"/>
    <property type="match status" value="1"/>
</dbReference>
<feature type="compositionally biased region" description="Basic and acidic residues" evidence="1">
    <location>
        <begin position="483"/>
        <end position="543"/>
    </location>
</feature>
<organism evidence="2">
    <name type="scientific">Cladocopium goreaui</name>
    <dbReference type="NCBI Taxonomy" id="2562237"/>
    <lineage>
        <taxon>Eukaryota</taxon>
        <taxon>Sar</taxon>
        <taxon>Alveolata</taxon>
        <taxon>Dinophyceae</taxon>
        <taxon>Suessiales</taxon>
        <taxon>Symbiodiniaceae</taxon>
        <taxon>Cladocopium</taxon>
    </lineage>
</organism>
<feature type="compositionally biased region" description="Polar residues" evidence="1">
    <location>
        <begin position="1211"/>
        <end position="1221"/>
    </location>
</feature>
<dbReference type="GO" id="GO:0005854">
    <property type="term" value="C:nascent polypeptide-associated complex"/>
    <property type="evidence" value="ECO:0007669"/>
    <property type="project" value="InterPro"/>
</dbReference>
<evidence type="ECO:0000313" key="4">
    <source>
        <dbReference type="EMBL" id="CAL4779725.1"/>
    </source>
</evidence>
<feature type="compositionally biased region" description="Basic and acidic residues" evidence="1">
    <location>
        <begin position="609"/>
        <end position="621"/>
    </location>
</feature>
<feature type="compositionally biased region" description="Basic residues" evidence="1">
    <location>
        <begin position="544"/>
        <end position="553"/>
    </location>
</feature>
<feature type="compositionally biased region" description="Low complexity" evidence="1">
    <location>
        <begin position="164"/>
        <end position="180"/>
    </location>
</feature>
<reference evidence="3" key="2">
    <citation type="submission" date="2024-04" db="EMBL/GenBank/DDBJ databases">
        <authorList>
            <person name="Chen Y."/>
            <person name="Shah S."/>
            <person name="Dougan E. K."/>
            <person name="Thang M."/>
            <person name="Chan C."/>
        </authorList>
    </citation>
    <scope>NUCLEOTIDE SEQUENCE [LARGE SCALE GENOMIC DNA]</scope>
</reference>
<dbReference type="EMBL" id="CAMXCT010001711">
    <property type="protein sequence ID" value="CAI3992413.1"/>
    <property type="molecule type" value="Genomic_DNA"/>
</dbReference>
<feature type="compositionally biased region" description="Low complexity" evidence="1">
    <location>
        <begin position="573"/>
        <end position="608"/>
    </location>
</feature>
<feature type="region of interest" description="Disordered" evidence="1">
    <location>
        <begin position="258"/>
        <end position="406"/>
    </location>
</feature>
<keyword evidence="5" id="KW-1185">Reference proteome</keyword>
<feature type="region of interest" description="Disordered" evidence="1">
    <location>
        <begin position="816"/>
        <end position="844"/>
    </location>
</feature>
<feature type="region of interest" description="Disordered" evidence="1">
    <location>
        <begin position="1200"/>
        <end position="1225"/>
    </location>
</feature>
<evidence type="ECO:0000313" key="2">
    <source>
        <dbReference type="EMBL" id="CAI3992413.1"/>
    </source>
</evidence>
<dbReference type="InterPro" id="IPR016641">
    <property type="entry name" value="EGD2/NACA0like"/>
</dbReference>
<accession>A0A9P1CK63</accession>
<evidence type="ECO:0000256" key="1">
    <source>
        <dbReference type="SAM" id="MobiDB-lite"/>
    </source>
</evidence>
<evidence type="ECO:0000313" key="5">
    <source>
        <dbReference type="Proteomes" id="UP001152797"/>
    </source>
</evidence>
<evidence type="ECO:0000313" key="3">
    <source>
        <dbReference type="EMBL" id="CAL1145788.1"/>
    </source>
</evidence>
<feature type="compositionally biased region" description="Basic and acidic residues" evidence="1">
    <location>
        <begin position="822"/>
        <end position="844"/>
    </location>
</feature>
<feature type="compositionally biased region" description="Basic and acidic residues" evidence="1">
    <location>
        <begin position="369"/>
        <end position="406"/>
    </location>
</feature>
<name>A0A9P1CK63_9DINO</name>
<reference evidence="2" key="1">
    <citation type="submission" date="2022-10" db="EMBL/GenBank/DDBJ databases">
        <authorList>
            <person name="Chen Y."/>
            <person name="Dougan E. K."/>
            <person name="Chan C."/>
            <person name="Rhodes N."/>
            <person name="Thang M."/>
        </authorList>
    </citation>
    <scope>NUCLEOTIDE SEQUENCE</scope>
</reference>
<feature type="compositionally biased region" description="Acidic residues" evidence="1">
    <location>
        <begin position="464"/>
        <end position="482"/>
    </location>
</feature>
<feature type="compositionally biased region" description="Acidic residues" evidence="1">
    <location>
        <begin position="556"/>
        <end position="567"/>
    </location>
</feature>
<feature type="region of interest" description="Disordered" evidence="1">
    <location>
        <begin position="446"/>
        <end position="642"/>
    </location>
</feature>